<dbReference type="SUPFAM" id="SSF161098">
    <property type="entry name" value="MetI-like"/>
    <property type="match status" value="1"/>
</dbReference>
<dbReference type="OrthoDB" id="2063054at2"/>
<sequence length="300" mass="32835">MTHTPSAPYSLRRERLYRTRGSSDFKKPTLAGVIFRYFLLALLFIIAVAPFIWQLSTAFKGPTEDIYTFPPNLIPAEPTLENFSKVTQIVPVFRYALHSFLIACATVFTQVLFSLLAGYALGCLKFRGKAIAVAILFSVLLLPGEVTLTSQYQTIKSLGLENTLVGVFLPGAIGAINVLLMATACRGVPAEVLDAATVDGANTWQRITKIVWPNVRGMASVVAVFSFIGAWDDFLWPLVVLNDTDKYTLTVGMQYLNSTFSSNPRLIAAGTIIALIPIIVFFASMQKFFFKGVEVGGVKG</sequence>
<dbReference type="PANTHER" id="PTHR43744:SF3">
    <property type="entry name" value="LACTOSE TRANSPORT SYSTEM PERMEASE PROTEIN LACG"/>
    <property type="match status" value="1"/>
</dbReference>
<dbReference type="RefSeq" id="WP_073823738.1">
    <property type="nucleotide sequence ID" value="NZ_JAUNKL010000031.1"/>
</dbReference>
<evidence type="ECO:0000256" key="3">
    <source>
        <dbReference type="ARBA" id="ARBA00022475"/>
    </source>
</evidence>
<feature type="transmembrane region" description="Helical" evidence="7">
    <location>
        <begin position="95"/>
        <end position="118"/>
    </location>
</feature>
<feature type="transmembrane region" description="Helical" evidence="7">
    <location>
        <begin position="30"/>
        <end position="53"/>
    </location>
</feature>
<evidence type="ECO:0000259" key="8">
    <source>
        <dbReference type="PROSITE" id="PS50928"/>
    </source>
</evidence>
<feature type="transmembrane region" description="Helical" evidence="7">
    <location>
        <begin position="168"/>
        <end position="189"/>
    </location>
</feature>
<comment type="similarity">
    <text evidence="7">Belongs to the binding-protein-dependent transport system permease family.</text>
</comment>
<comment type="caution">
    <text evidence="9">The sequence shown here is derived from an EMBL/GenBank/DDBJ whole genome shotgun (WGS) entry which is preliminary data.</text>
</comment>
<evidence type="ECO:0000256" key="5">
    <source>
        <dbReference type="ARBA" id="ARBA00022989"/>
    </source>
</evidence>
<evidence type="ECO:0000256" key="2">
    <source>
        <dbReference type="ARBA" id="ARBA00022448"/>
    </source>
</evidence>
<keyword evidence="6 7" id="KW-0472">Membrane</keyword>
<dbReference type="CDD" id="cd06261">
    <property type="entry name" value="TM_PBP2"/>
    <property type="match status" value="1"/>
</dbReference>
<dbReference type="InterPro" id="IPR035906">
    <property type="entry name" value="MetI-like_sf"/>
</dbReference>
<dbReference type="Pfam" id="PF00528">
    <property type="entry name" value="BPD_transp_1"/>
    <property type="match status" value="1"/>
</dbReference>
<feature type="transmembrane region" description="Helical" evidence="7">
    <location>
        <begin position="210"/>
        <end position="231"/>
    </location>
</feature>
<dbReference type="PROSITE" id="PS50928">
    <property type="entry name" value="ABC_TM1"/>
    <property type="match status" value="1"/>
</dbReference>
<organism evidence="9 10">
    <name type="scientific">Buchananella hordeovulneris</name>
    <dbReference type="NCBI Taxonomy" id="52770"/>
    <lineage>
        <taxon>Bacteria</taxon>
        <taxon>Bacillati</taxon>
        <taxon>Actinomycetota</taxon>
        <taxon>Actinomycetes</taxon>
        <taxon>Actinomycetales</taxon>
        <taxon>Actinomycetaceae</taxon>
        <taxon>Buchananella</taxon>
    </lineage>
</organism>
<reference evidence="10" key="1">
    <citation type="submission" date="2016-12" db="EMBL/GenBank/DDBJ databases">
        <authorList>
            <person name="Meng X."/>
        </authorList>
    </citation>
    <scope>NUCLEOTIDE SEQUENCE [LARGE SCALE GENOMIC DNA]</scope>
    <source>
        <strain evidence="10">DSM 20732</strain>
    </source>
</reference>
<dbReference type="EMBL" id="MQVS01000003">
    <property type="protein sequence ID" value="OKL52190.1"/>
    <property type="molecule type" value="Genomic_DNA"/>
</dbReference>
<dbReference type="InterPro" id="IPR000515">
    <property type="entry name" value="MetI-like"/>
</dbReference>
<evidence type="ECO:0000256" key="6">
    <source>
        <dbReference type="ARBA" id="ARBA00023136"/>
    </source>
</evidence>
<dbReference type="STRING" id="52770.BSZ40_04630"/>
<feature type="transmembrane region" description="Helical" evidence="7">
    <location>
        <begin position="130"/>
        <end position="148"/>
    </location>
</feature>
<proteinExistence type="inferred from homology"/>
<evidence type="ECO:0000313" key="9">
    <source>
        <dbReference type="EMBL" id="OKL52190.1"/>
    </source>
</evidence>
<keyword evidence="4 7" id="KW-0812">Transmembrane</keyword>
<dbReference type="Proteomes" id="UP000185612">
    <property type="component" value="Unassembled WGS sequence"/>
</dbReference>
<name>A0A1Q5PXS3_9ACTO</name>
<dbReference type="GO" id="GO:0055085">
    <property type="term" value="P:transmembrane transport"/>
    <property type="evidence" value="ECO:0007669"/>
    <property type="project" value="InterPro"/>
</dbReference>
<evidence type="ECO:0000256" key="1">
    <source>
        <dbReference type="ARBA" id="ARBA00004651"/>
    </source>
</evidence>
<protein>
    <submittedName>
        <fullName evidence="9">ABC transporter permease</fullName>
    </submittedName>
</protein>
<evidence type="ECO:0000313" key="10">
    <source>
        <dbReference type="Proteomes" id="UP000185612"/>
    </source>
</evidence>
<dbReference type="AlphaFoldDB" id="A0A1Q5PXS3"/>
<evidence type="ECO:0000256" key="4">
    <source>
        <dbReference type="ARBA" id="ARBA00022692"/>
    </source>
</evidence>
<evidence type="ECO:0000256" key="7">
    <source>
        <dbReference type="RuleBase" id="RU363032"/>
    </source>
</evidence>
<keyword evidence="3" id="KW-1003">Cell membrane</keyword>
<keyword evidence="10" id="KW-1185">Reference proteome</keyword>
<comment type="subcellular location">
    <subcellularLocation>
        <location evidence="1 7">Cell membrane</location>
        <topology evidence="1 7">Multi-pass membrane protein</topology>
    </subcellularLocation>
</comment>
<gene>
    <name evidence="9" type="ORF">BSZ40_04630</name>
</gene>
<dbReference type="Gene3D" id="1.10.3720.10">
    <property type="entry name" value="MetI-like"/>
    <property type="match status" value="1"/>
</dbReference>
<accession>A0A1Q5PXS3</accession>
<dbReference type="GO" id="GO:0005886">
    <property type="term" value="C:plasma membrane"/>
    <property type="evidence" value="ECO:0007669"/>
    <property type="project" value="UniProtKB-SubCell"/>
</dbReference>
<keyword evidence="5 7" id="KW-1133">Transmembrane helix</keyword>
<feature type="transmembrane region" description="Helical" evidence="7">
    <location>
        <begin position="266"/>
        <end position="283"/>
    </location>
</feature>
<dbReference type="PANTHER" id="PTHR43744">
    <property type="entry name" value="ABC TRANSPORTER PERMEASE PROTEIN MG189-RELATED-RELATED"/>
    <property type="match status" value="1"/>
</dbReference>
<keyword evidence="2 7" id="KW-0813">Transport</keyword>
<feature type="domain" description="ABC transmembrane type-1" evidence="8">
    <location>
        <begin position="96"/>
        <end position="284"/>
    </location>
</feature>